<dbReference type="Gene3D" id="1.10.3380.30">
    <property type="match status" value="1"/>
</dbReference>
<sequence>MGVALGKISKIYGKIYNLENEHNLEPMRAPDFGFCWPAQRWASGHSLTSVLKDDDLTVGDFVRNMKQIVDLLRQLRGAIKELEPLIDSALVKIDRGVVVYAGAAV</sequence>
<organism evidence="2">
    <name type="scientific">freshwater metagenome</name>
    <dbReference type="NCBI Taxonomy" id="449393"/>
    <lineage>
        <taxon>unclassified sequences</taxon>
        <taxon>metagenomes</taxon>
        <taxon>ecological metagenomes</taxon>
    </lineage>
</organism>
<reference evidence="2" key="1">
    <citation type="submission" date="2020-05" db="EMBL/GenBank/DDBJ databases">
        <authorList>
            <person name="Chiriac C."/>
            <person name="Salcher M."/>
            <person name="Ghai R."/>
            <person name="Kavagutti S V."/>
        </authorList>
    </citation>
    <scope>NUCLEOTIDE SEQUENCE</scope>
</reference>
<evidence type="ECO:0000313" key="2">
    <source>
        <dbReference type="EMBL" id="CAB4605068.1"/>
    </source>
</evidence>
<protein>
    <submittedName>
        <fullName evidence="2">Unannotated protein</fullName>
    </submittedName>
</protein>
<proteinExistence type="predicted"/>
<dbReference type="Pfam" id="PF08148">
    <property type="entry name" value="DSHCT"/>
    <property type="match status" value="1"/>
</dbReference>
<dbReference type="EMBL" id="CAEZUT010000013">
    <property type="protein sequence ID" value="CAB4605068.1"/>
    <property type="molecule type" value="Genomic_DNA"/>
</dbReference>
<feature type="domain" description="ATP-dependent RNA helicase Ski2/MTR4 C-terminal" evidence="1">
    <location>
        <begin position="2"/>
        <end position="103"/>
    </location>
</feature>
<accession>A0A6J6H8I3</accession>
<dbReference type="InterPro" id="IPR012961">
    <property type="entry name" value="Ski2/MTR4_C"/>
</dbReference>
<name>A0A6J6H8I3_9ZZZZ</name>
<dbReference type="AlphaFoldDB" id="A0A6J6H8I3"/>
<dbReference type="SMART" id="SM01142">
    <property type="entry name" value="DSHCT"/>
    <property type="match status" value="1"/>
</dbReference>
<gene>
    <name evidence="2" type="ORF">UFOPK1854_00223</name>
</gene>
<evidence type="ECO:0000259" key="1">
    <source>
        <dbReference type="SMART" id="SM01142"/>
    </source>
</evidence>